<dbReference type="InParanoid" id="A0A151ZB17"/>
<dbReference type="EMBL" id="LODT01000035">
    <property type="protein sequence ID" value="KYQ91140.1"/>
    <property type="molecule type" value="Genomic_DNA"/>
</dbReference>
<dbReference type="SMART" id="SM00028">
    <property type="entry name" value="TPR"/>
    <property type="match status" value="2"/>
</dbReference>
<feature type="repeat" description="TPR" evidence="1">
    <location>
        <begin position="235"/>
        <end position="268"/>
    </location>
</feature>
<organism evidence="3 4">
    <name type="scientific">Tieghemostelium lacteum</name>
    <name type="common">Slime mold</name>
    <name type="synonym">Dictyostelium lacteum</name>
    <dbReference type="NCBI Taxonomy" id="361077"/>
    <lineage>
        <taxon>Eukaryota</taxon>
        <taxon>Amoebozoa</taxon>
        <taxon>Evosea</taxon>
        <taxon>Eumycetozoa</taxon>
        <taxon>Dictyostelia</taxon>
        <taxon>Dictyosteliales</taxon>
        <taxon>Raperosteliaceae</taxon>
        <taxon>Tieghemostelium</taxon>
    </lineage>
</organism>
<dbReference type="OMA" id="LEFAQSC"/>
<dbReference type="Proteomes" id="UP000076078">
    <property type="component" value="Unassembled WGS sequence"/>
</dbReference>
<dbReference type="STRING" id="361077.A0A151ZB17"/>
<dbReference type="Pfam" id="PF16669">
    <property type="entry name" value="TTC5_OB"/>
    <property type="match status" value="1"/>
</dbReference>
<dbReference type="InterPro" id="IPR011990">
    <property type="entry name" value="TPR-like_helical_dom_sf"/>
</dbReference>
<dbReference type="Gene3D" id="1.25.40.10">
    <property type="entry name" value="Tetratricopeptide repeat domain"/>
    <property type="match status" value="1"/>
</dbReference>
<dbReference type="OrthoDB" id="423589at2759"/>
<dbReference type="InterPro" id="IPR019734">
    <property type="entry name" value="TPR_rpt"/>
</dbReference>
<comment type="caution">
    <text evidence="3">The sequence shown here is derived from an EMBL/GenBank/DDBJ whole genome shotgun (WGS) entry which is preliminary data.</text>
</comment>
<proteinExistence type="predicted"/>
<evidence type="ECO:0000256" key="1">
    <source>
        <dbReference type="PROSITE-ProRule" id="PRU00339"/>
    </source>
</evidence>
<name>A0A151ZB17_TIELA</name>
<protein>
    <recommendedName>
        <fullName evidence="2">Tetratricopeptide repeat protein 5 OB fold domain-containing protein</fullName>
    </recommendedName>
</protein>
<feature type="domain" description="Tetratricopeptide repeat protein 5 OB fold" evidence="2">
    <location>
        <begin position="332"/>
        <end position="420"/>
    </location>
</feature>
<keyword evidence="4" id="KW-1185">Reference proteome</keyword>
<gene>
    <name evidence="3" type="ORF">DLAC_08049</name>
</gene>
<evidence type="ECO:0000313" key="4">
    <source>
        <dbReference type="Proteomes" id="UP000076078"/>
    </source>
</evidence>
<sequence length="442" mass="51156">MIDYENIEIQINSISKLVDNSNSGNKHKQQQKNKNEIVEKRKEKVDIILNELDNLYILHETSDNRSYISYLYGKLYLILSNIEKNKENEYLDKCETYLSKSIRLNQNQIKAWNELAEYYYNRGYLILAKKALESCLLINNNKESLKKLSIVLRQLPEVSLESRIANIQESLVKAKEVLKFDLKDSESWYLLGNAYLNQFFLDIDKYATDIDSALKAYQCSLQYGGSATGEILENQDLYCNRATIYMYKEDYQLALEGYEKASQLEEQWKEPLDKINKIIYILSSIKEIFHLNANRKNKQSSHAGGGKSFKLRTFLTMNTFPKTQANRSPIMVPSLQPGLNVNCYLIGKVKYQISNKEYVPRIVVLSDNNSNLIVTSIYSLPVNVLKKGDIISIADPFVKNIVVQWKQYSFHYQCIQVNSINIEIRGKDNDNISAKPLITTHH</sequence>
<dbReference type="PROSITE" id="PS50005">
    <property type="entry name" value="TPR"/>
    <property type="match status" value="1"/>
</dbReference>
<evidence type="ECO:0000313" key="3">
    <source>
        <dbReference type="EMBL" id="KYQ91140.1"/>
    </source>
</evidence>
<dbReference type="SUPFAM" id="SSF48452">
    <property type="entry name" value="TPR-like"/>
    <property type="match status" value="1"/>
</dbReference>
<keyword evidence="1" id="KW-0802">TPR repeat</keyword>
<accession>A0A151ZB17</accession>
<evidence type="ECO:0000259" key="2">
    <source>
        <dbReference type="Pfam" id="PF16669"/>
    </source>
</evidence>
<dbReference type="InterPro" id="IPR032076">
    <property type="entry name" value="TTC5_OB"/>
</dbReference>
<reference evidence="3 4" key="1">
    <citation type="submission" date="2015-12" db="EMBL/GenBank/DDBJ databases">
        <title>Dictyostelia acquired genes for synthesis and detection of signals that induce cell-type specialization by lateral gene transfer from prokaryotes.</title>
        <authorList>
            <person name="Gloeckner G."/>
            <person name="Schaap P."/>
        </authorList>
    </citation>
    <scope>NUCLEOTIDE SEQUENCE [LARGE SCALE GENOMIC DNA]</scope>
    <source>
        <strain evidence="3 4">TK</strain>
    </source>
</reference>
<dbReference type="AlphaFoldDB" id="A0A151ZB17"/>